<accession>A0AAP8FWI5</accession>
<dbReference type="GO" id="GO:0044550">
    <property type="term" value="P:secondary metabolite biosynthetic process"/>
    <property type="evidence" value="ECO:0007669"/>
    <property type="project" value="TreeGrafter"/>
</dbReference>
<name>A0AAP8FWI5_STRMC</name>
<dbReference type="GO" id="GO:0031177">
    <property type="term" value="F:phosphopantetheine binding"/>
    <property type="evidence" value="ECO:0007669"/>
    <property type="project" value="TreeGrafter"/>
</dbReference>
<comment type="caution">
    <text evidence="2">The sequence shown here is derived from an EMBL/GenBank/DDBJ whole genome shotgun (WGS) entry which is preliminary data.</text>
</comment>
<evidence type="ECO:0000313" key="2">
    <source>
        <dbReference type="EMBL" id="PHV55162.1"/>
    </source>
</evidence>
<feature type="domain" description="AMP-dependent synthetase/ligase" evidence="1">
    <location>
        <begin position="111"/>
        <end position="335"/>
    </location>
</feature>
<dbReference type="InterPro" id="IPR045851">
    <property type="entry name" value="AMP-bd_C_sf"/>
</dbReference>
<dbReference type="Gene3D" id="3.30.300.30">
    <property type="match status" value="1"/>
</dbReference>
<evidence type="ECO:0000313" key="3">
    <source>
        <dbReference type="Proteomes" id="UP000221763"/>
    </source>
</evidence>
<dbReference type="Pfam" id="PF00501">
    <property type="entry name" value="AMP-binding"/>
    <property type="match status" value="1"/>
</dbReference>
<proteinExistence type="predicted"/>
<sequence length="555" mass="64543">MFYNTLEKNLKNNYSQYVIEDNKKYSFHSLYQMVEQKYKIIESQNIRQNVIVYMSSTIECLSTILALWKANKTYIPINITTPSNRVNYIKDTLQDYSEINIDKNGKSLFSSKIKSEEIPSTNVAYIIFTSGTTGKPKGVQITYDNLNSLFKGLGKKFNFCKDNTWINLHSLEFDFSIWEILAPLYYKNNLVLLGNNVKIYEFDKISQLIVDKQVTILNQTPSAFFSLMKFFESSNISAKNINTIIFGGEKLDYTNLLPIYSKFSNINFYNLYGITEVTIHATFHKITDKDFTKVSGSTVSNIGKGIFGNNVFLKKVSNSKYSEIVVKGPTISEGYINNPEETNKRFIDDTSDNLYLSGDLGEYLPSGDINYIGRKDQQIELNGYRIELDDIRENILKSNKNFDEVFIIRFQNKLATFYMTQNNTTLDIEQVKEKLNYLLPTYMIPSYFYQITKIPLTTNGKIDTHYLTQLLEEKLINQKKDTENLTEFEKWLVNKFHLDITNFHDVSFTEIGLTSMELINLHDELLNNFILKKEISIVDFFQYNTIKSFEDEFIK</sequence>
<dbReference type="EMBL" id="PEBN01000091">
    <property type="protein sequence ID" value="PHV55162.1"/>
    <property type="molecule type" value="Genomic_DNA"/>
</dbReference>
<dbReference type="GO" id="GO:0005737">
    <property type="term" value="C:cytoplasm"/>
    <property type="evidence" value="ECO:0007669"/>
    <property type="project" value="TreeGrafter"/>
</dbReference>
<dbReference type="PANTHER" id="PTHR45527:SF1">
    <property type="entry name" value="FATTY ACID SYNTHASE"/>
    <property type="match status" value="1"/>
</dbReference>
<dbReference type="GO" id="GO:0043041">
    <property type="term" value="P:amino acid activation for nonribosomal peptide biosynthetic process"/>
    <property type="evidence" value="ECO:0007669"/>
    <property type="project" value="TreeGrafter"/>
</dbReference>
<dbReference type="InterPro" id="IPR000873">
    <property type="entry name" value="AMP-dep_synth/lig_dom"/>
</dbReference>
<gene>
    <name evidence="2" type="ORF">CS009_11695</name>
</gene>
<evidence type="ECO:0000259" key="1">
    <source>
        <dbReference type="Pfam" id="PF00501"/>
    </source>
</evidence>
<organism evidence="2 3">
    <name type="scientific">Streptococcus macedonicus</name>
    <name type="common">Streptococcus gallolyticus macedonicus</name>
    <dbReference type="NCBI Taxonomy" id="59310"/>
    <lineage>
        <taxon>Bacteria</taxon>
        <taxon>Bacillati</taxon>
        <taxon>Bacillota</taxon>
        <taxon>Bacilli</taxon>
        <taxon>Lactobacillales</taxon>
        <taxon>Streptococcaceae</taxon>
        <taxon>Streptococcus</taxon>
    </lineage>
</organism>
<reference evidence="2 3" key="1">
    <citation type="submission" date="2017-10" db="EMBL/GenBank/DDBJ databases">
        <title>Whole-genome sequence of three Streptococcus macedonicus strains isolated from Italian cheeses of the Veneto region.</title>
        <authorList>
            <person name="Treu L."/>
            <person name="De Diego-Diaz B."/>
            <person name="Papadimitriou K."/>
            <person name="Tsakalidou E."/>
            <person name="Corich V."/>
            <person name="Giacomini A."/>
        </authorList>
    </citation>
    <scope>NUCLEOTIDE SEQUENCE [LARGE SCALE GENOMIC DNA]</scope>
    <source>
        <strain evidence="2 3">19AS</strain>
    </source>
</reference>
<dbReference type="Gene3D" id="3.40.50.12780">
    <property type="entry name" value="N-terminal domain of ligase-like"/>
    <property type="match status" value="1"/>
</dbReference>
<dbReference type="PANTHER" id="PTHR45527">
    <property type="entry name" value="NONRIBOSOMAL PEPTIDE SYNTHETASE"/>
    <property type="match status" value="1"/>
</dbReference>
<dbReference type="RefSeq" id="WP_257235769.1">
    <property type="nucleotide sequence ID" value="NZ_PEBN01000091.1"/>
</dbReference>
<dbReference type="Proteomes" id="UP000221763">
    <property type="component" value="Unassembled WGS sequence"/>
</dbReference>
<dbReference type="PROSITE" id="PS00455">
    <property type="entry name" value="AMP_BINDING"/>
    <property type="match status" value="1"/>
</dbReference>
<dbReference type="InterPro" id="IPR020845">
    <property type="entry name" value="AMP-binding_CS"/>
</dbReference>
<dbReference type="InterPro" id="IPR042099">
    <property type="entry name" value="ANL_N_sf"/>
</dbReference>
<dbReference type="SUPFAM" id="SSF56801">
    <property type="entry name" value="Acetyl-CoA synthetase-like"/>
    <property type="match status" value="1"/>
</dbReference>
<dbReference type="AlphaFoldDB" id="A0AAP8FWI5"/>
<protein>
    <recommendedName>
        <fullName evidence="1">AMP-dependent synthetase/ligase domain-containing protein</fullName>
    </recommendedName>
</protein>